<dbReference type="InterPro" id="IPR003439">
    <property type="entry name" value="ABC_transporter-like_ATP-bd"/>
</dbReference>
<dbReference type="SMART" id="SM00382">
    <property type="entry name" value="AAA"/>
    <property type="match status" value="1"/>
</dbReference>
<evidence type="ECO:0000313" key="9">
    <source>
        <dbReference type="EMBL" id="MDC7226291.1"/>
    </source>
</evidence>
<protein>
    <recommendedName>
        <fullName evidence="3">histidine kinase</fullName>
        <ecNumber evidence="3">2.7.13.3</ecNumber>
    </recommendedName>
</protein>
<dbReference type="CDD" id="cd00082">
    <property type="entry name" value="HisKA"/>
    <property type="match status" value="1"/>
</dbReference>
<dbReference type="PROSITE" id="PS50109">
    <property type="entry name" value="HIS_KIN"/>
    <property type="match status" value="1"/>
</dbReference>
<feature type="domain" description="Histidine kinase" evidence="7">
    <location>
        <begin position="399"/>
        <end position="610"/>
    </location>
</feature>
<dbReference type="Gene3D" id="3.30.565.10">
    <property type="entry name" value="Histidine kinase-like ATPase, C-terminal domain"/>
    <property type="match status" value="1"/>
</dbReference>
<sequence length="610" mass="69274">MSSKGNENRIELKNLTLKYGQFHALQNVDFSIRNAEIHAVIGEHGAGKSSLAQVISGYKKPDSGRILLNGSPLYTSNPFDAKENGIEIVMQEIEQYERLSLAQNLFGNSPDFFKKKFFTRKELNSKTDEFFKSLGFEFTGKQRIFNLKDTEKVLIELLKHLLPEPKLLILDETFEKMTAVDLNKIIPILKQRKSEGLSILFITHRIDDVYTFADRVTVIRNGRILTTEYVKNIDKINLIKLAYTQVVQESSLNTTNQEFYQLLKYNRAILETLPINLIVIDENQIIRLMNNNAKAYFSIGDTPLLGSKLMNIKALTDNAGLYEQLYSSMEKHRLESFTTRLTHPNGKETINVITVYPIYDGVLFIGSMIIISDITKEENLRQKLDFSERLGSVGLLAAGVSHEINNPLEIIMNEVEYLRRLLPEEKHRKVLNNIEEEVDSIEQIVSSLAAFSDNSQTKVEEIDLNSLLSHIINLVKYNAVQRNIDIQFSTPEEPVMLSCNRTEIKQIVLNLIKNSFEAIHSDGTLEIKLSKESMINTSWIKLVVRDTGPGISEEDKKNIFLPFFSKKTSNGINMGLGLSVSYGIINKMNGKISVENHAEGGCIFTIRLPE</sequence>
<evidence type="ECO:0000256" key="4">
    <source>
        <dbReference type="ARBA" id="ARBA00022553"/>
    </source>
</evidence>
<evidence type="ECO:0000259" key="7">
    <source>
        <dbReference type="PROSITE" id="PS50109"/>
    </source>
</evidence>
<dbReference type="GO" id="GO:0016887">
    <property type="term" value="F:ATP hydrolysis activity"/>
    <property type="evidence" value="ECO:0007669"/>
    <property type="project" value="InterPro"/>
</dbReference>
<feature type="domain" description="ABC transporter" evidence="8">
    <location>
        <begin position="10"/>
        <end position="246"/>
    </location>
</feature>
<dbReference type="GO" id="GO:0005524">
    <property type="term" value="F:ATP binding"/>
    <property type="evidence" value="ECO:0007669"/>
    <property type="project" value="UniProtKB-KW"/>
</dbReference>
<dbReference type="InterPro" id="IPR004358">
    <property type="entry name" value="Sig_transdc_His_kin-like_C"/>
</dbReference>
<dbReference type="InterPro" id="IPR000014">
    <property type="entry name" value="PAS"/>
</dbReference>
<dbReference type="SUPFAM" id="SSF47384">
    <property type="entry name" value="Homodimeric domain of signal transducing histidine kinase"/>
    <property type="match status" value="1"/>
</dbReference>
<dbReference type="CDD" id="cd03216">
    <property type="entry name" value="ABC_Carb_Monos_I"/>
    <property type="match status" value="1"/>
</dbReference>
<dbReference type="CDD" id="cd00130">
    <property type="entry name" value="PAS"/>
    <property type="match status" value="1"/>
</dbReference>
<evidence type="ECO:0000256" key="3">
    <source>
        <dbReference type="ARBA" id="ARBA00012438"/>
    </source>
</evidence>
<dbReference type="Gene3D" id="1.10.287.130">
    <property type="match status" value="1"/>
</dbReference>
<evidence type="ECO:0000259" key="8">
    <source>
        <dbReference type="PROSITE" id="PS50893"/>
    </source>
</evidence>
<dbReference type="Gene3D" id="3.40.50.300">
    <property type="entry name" value="P-loop containing nucleotide triphosphate hydrolases"/>
    <property type="match status" value="1"/>
</dbReference>
<dbReference type="EMBL" id="JAQQAL010000011">
    <property type="protein sequence ID" value="MDC7226291.1"/>
    <property type="molecule type" value="Genomic_DNA"/>
</dbReference>
<evidence type="ECO:0000256" key="6">
    <source>
        <dbReference type="ARBA" id="ARBA00022840"/>
    </source>
</evidence>
<dbReference type="Proteomes" id="UP001221217">
    <property type="component" value="Unassembled WGS sequence"/>
</dbReference>
<dbReference type="InterPro" id="IPR050107">
    <property type="entry name" value="ABC_carbohydrate_import_ATPase"/>
</dbReference>
<dbReference type="InterPro" id="IPR036890">
    <property type="entry name" value="HATPase_C_sf"/>
</dbReference>
<dbReference type="SUPFAM" id="SSF52540">
    <property type="entry name" value="P-loop containing nucleoside triphosphate hydrolases"/>
    <property type="match status" value="1"/>
</dbReference>
<dbReference type="Pfam" id="PF08448">
    <property type="entry name" value="PAS_4"/>
    <property type="match status" value="1"/>
</dbReference>
<name>A0AAJ1MJZ7_9SPIO</name>
<comment type="caution">
    <text evidence="9">The sequence shown here is derived from an EMBL/GenBank/DDBJ whole genome shotgun (WGS) entry which is preliminary data.</text>
</comment>
<dbReference type="SUPFAM" id="SSF55874">
    <property type="entry name" value="ATPase domain of HSP90 chaperone/DNA topoisomerase II/histidine kinase"/>
    <property type="match status" value="1"/>
</dbReference>
<dbReference type="InterPro" id="IPR035965">
    <property type="entry name" value="PAS-like_dom_sf"/>
</dbReference>
<dbReference type="InterPro" id="IPR036097">
    <property type="entry name" value="HisK_dim/P_sf"/>
</dbReference>
<comment type="similarity">
    <text evidence="2">Belongs to the ABC transporter superfamily. AI-2 autoinducer porter (TC 3.A.1.2.8) family.</text>
</comment>
<evidence type="ECO:0000313" key="10">
    <source>
        <dbReference type="Proteomes" id="UP001221217"/>
    </source>
</evidence>
<dbReference type="GO" id="GO:0000155">
    <property type="term" value="F:phosphorelay sensor kinase activity"/>
    <property type="evidence" value="ECO:0007669"/>
    <property type="project" value="InterPro"/>
</dbReference>
<dbReference type="PANTHER" id="PTHR43790">
    <property type="entry name" value="CARBOHYDRATE TRANSPORT ATP-BINDING PROTEIN MG119-RELATED"/>
    <property type="match status" value="1"/>
</dbReference>
<dbReference type="InterPro" id="IPR003661">
    <property type="entry name" value="HisK_dim/P_dom"/>
</dbReference>
<comment type="catalytic activity">
    <reaction evidence="1">
        <text>ATP + protein L-histidine = ADP + protein N-phospho-L-histidine.</text>
        <dbReference type="EC" id="2.7.13.3"/>
    </reaction>
</comment>
<dbReference type="Pfam" id="PF00005">
    <property type="entry name" value="ABC_tran"/>
    <property type="match status" value="1"/>
</dbReference>
<dbReference type="InterPro" id="IPR003593">
    <property type="entry name" value="AAA+_ATPase"/>
</dbReference>
<dbReference type="AlphaFoldDB" id="A0AAJ1MJZ7"/>
<keyword evidence="4" id="KW-0597">Phosphoprotein</keyword>
<dbReference type="InterPro" id="IPR005467">
    <property type="entry name" value="His_kinase_dom"/>
</dbReference>
<proteinExistence type="inferred from homology"/>
<dbReference type="Gene3D" id="3.30.450.20">
    <property type="entry name" value="PAS domain"/>
    <property type="match status" value="1"/>
</dbReference>
<evidence type="ECO:0000256" key="1">
    <source>
        <dbReference type="ARBA" id="ARBA00000085"/>
    </source>
</evidence>
<evidence type="ECO:0000256" key="2">
    <source>
        <dbReference type="ARBA" id="ARBA00009404"/>
    </source>
</evidence>
<dbReference type="InterPro" id="IPR013656">
    <property type="entry name" value="PAS_4"/>
</dbReference>
<dbReference type="Pfam" id="PF02518">
    <property type="entry name" value="HATPase_c"/>
    <property type="match status" value="1"/>
</dbReference>
<evidence type="ECO:0000256" key="5">
    <source>
        <dbReference type="ARBA" id="ARBA00022741"/>
    </source>
</evidence>
<dbReference type="PANTHER" id="PTHR43790:SF2">
    <property type="entry name" value="AUTOINDUCER 2 IMPORT ATP-BINDING PROTEIN LSRA"/>
    <property type="match status" value="1"/>
</dbReference>
<dbReference type="NCBIfam" id="TIGR00229">
    <property type="entry name" value="sensory_box"/>
    <property type="match status" value="1"/>
</dbReference>
<dbReference type="SMART" id="SM00387">
    <property type="entry name" value="HATPase_c"/>
    <property type="match status" value="1"/>
</dbReference>
<dbReference type="Pfam" id="PF00512">
    <property type="entry name" value="HisKA"/>
    <property type="match status" value="1"/>
</dbReference>
<keyword evidence="6 9" id="KW-0067">ATP-binding</keyword>
<keyword evidence="5" id="KW-0547">Nucleotide-binding</keyword>
<reference evidence="9 10" key="1">
    <citation type="submission" date="2022-12" db="EMBL/GenBank/DDBJ databases">
        <title>Metagenome assembled genome from gulf of manar.</title>
        <authorList>
            <person name="Kohli P."/>
            <person name="Pk S."/>
            <person name="Venkata Ramana C."/>
            <person name="Sasikala C."/>
        </authorList>
    </citation>
    <scope>NUCLEOTIDE SEQUENCE [LARGE SCALE GENOMIC DNA]</scope>
    <source>
        <strain evidence="9">JB008</strain>
    </source>
</reference>
<accession>A0AAJ1MJZ7</accession>
<dbReference type="SUPFAM" id="SSF55785">
    <property type="entry name" value="PYP-like sensor domain (PAS domain)"/>
    <property type="match status" value="1"/>
</dbReference>
<dbReference type="SMART" id="SM00388">
    <property type="entry name" value="HisKA"/>
    <property type="match status" value="1"/>
</dbReference>
<dbReference type="PROSITE" id="PS50893">
    <property type="entry name" value="ABC_TRANSPORTER_2"/>
    <property type="match status" value="1"/>
</dbReference>
<dbReference type="PRINTS" id="PR00344">
    <property type="entry name" value="BCTRLSENSOR"/>
</dbReference>
<dbReference type="EC" id="2.7.13.3" evidence="3"/>
<gene>
    <name evidence="9" type="ORF">PQJ61_05965</name>
</gene>
<dbReference type="InterPro" id="IPR027417">
    <property type="entry name" value="P-loop_NTPase"/>
</dbReference>
<organism evidence="9 10">
    <name type="scientific">Candidatus Thalassospirochaeta sargassi</name>
    <dbReference type="NCBI Taxonomy" id="3119039"/>
    <lineage>
        <taxon>Bacteria</taxon>
        <taxon>Pseudomonadati</taxon>
        <taxon>Spirochaetota</taxon>
        <taxon>Spirochaetia</taxon>
        <taxon>Spirochaetales</taxon>
        <taxon>Spirochaetaceae</taxon>
        <taxon>Candidatus Thalassospirochaeta</taxon>
    </lineage>
</organism>
<dbReference type="InterPro" id="IPR003594">
    <property type="entry name" value="HATPase_dom"/>
</dbReference>